<name>S3DJM2_GLAL2</name>
<dbReference type="InterPro" id="IPR005084">
    <property type="entry name" value="CBM6"/>
</dbReference>
<keyword evidence="2 4" id="KW-0378">Hydrolase</keyword>
<evidence type="ECO:0000256" key="4">
    <source>
        <dbReference type="RuleBase" id="RU361187"/>
    </source>
</evidence>
<protein>
    <submittedName>
        <fullName evidence="7">Arabinanase/levansucrase/invertase</fullName>
    </submittedName>
</protein>
<dbReference type="PROSITE" id="PS51175">
    <property type="entry name" value="CBM6"/>
    <property type="match status" value="1"/>
</dbReference>
<dbReference type="HOGENOM" id="CLU_016116_1_1_1"/>
<keyword evidence="5" id="KW-0732">Signal</keyword>
<keyword evidence="3 4" id="KW-0326">Glycosidase</keyword>
<dbReference type="Gene3D" id="2.60.120.260">
    <property type="entry name" value="Galactose-binding domain-like"/>
    <property type="match status" value="1"/>
</dbReference>
<dbReference type="STRING" id="1116229.S3DJM2"/>
<dbReference type="SUPFAM" id="SSF49785">
    <property type="entry name" value="Galactose-binding domain-like"/>
    <property type="match status" value="1"/>
</dbReference>
<evidence type="ECO:0000256" key="1">
    <source>
        <dbReference type="ARBA" id="ARBA00009865"/>
    </source>
</evidence>
<accession>S3DJM2</accession>
<feature type="domain" description="CBM6" evidence="6">
    <location>
        <begin position="344"/>
        <end position="471"/>
    </location>
</feature>
<dbReference type="GeneID" id="19461708"/>
<evidence type="ECO:0000313" key="7">
    <source>
        <dbReference type="EMBL" id="EPE26738.1"/>
    </source>
</evidence>
<dbReference type="AlphaFoldDB" id="S3DJM2"/>
<feature type="chain" id="PRO_5004508599" evidence="5">
    <location>
        <begin position="23"/>
        <end position="473"/>
    </location>
</feature>
<dbReference type="InterPro" id="IPR008979">
    <property type="entry name" value="Galactose-bd-like_sf"/>
</dbReference>
<gene>
    <name evidence="7" type="ORF">GLAREA_02652</name>
</gene>
<dbReference type="RefSeq" id="XP_008085928.1">
    <property type="nucleotide sequence ID" value="XM_008087737.1"/>
</dbReference>
<dbReference type="PANTHER" id="PTHR22925:SF3">
    <property type="entry name" value="GLYCOSYL HYDROLASE FAMILY PROTEIN 43"/>
    <property type="match status" value="1"/>
</dbReference>
<dbReference type="CDD" id="cd04081">
    <property type="entry name" value="CBM35_galactosidase-like"/>
    <property type="match status" value="1"/>
</dbReference>
<proteinExistence type="inferred from homology"/>
<dbReference type="Pfam" id="PF22704">
    <property type="entry name" value="CBM13-like"/>
    <property type="match status" value="1"/>
</dbReference>
<dbReference type="GO" id="GO:0004553">
    <property type="term" value="F:hydrolase activity, hydrolyzing O-glycosyl compounds"/>
    <property type="evidence" value="ECO:0007669"/>
    <property type="project" value="InterPro"/>
</dbReference>
<dbReference type="InterPro" id="IPR023296">
    <property type="entry name" value="Glyco_hydro_beta-prop_sf"/>
</dbReference>
<dbReference type="OMA" id="YASQTTF"/>
<keyword evidence="8" id="KW-1185">Reference proteome</keyword>
<evidence type="ECO:0000256" key="2">
    <source>
        <dbReference type="ARBA" id="ARBA00022801"/>
    </source>
</evidence>
<dbReference type="Gene3D" id="2.115.10.20">
    <property type="entry name" value="Glycosyl hydrolase domain, family 43"/>
    <property type="match status" value="1"/>
</dbReference>
<dbReference type="Proteomes" id="UP000016922">
    <property type="component" value="Unassembled WGS sequence"/>
</dbReference>
<evidence type="ECO:0000259" key="6">
    <source>
        <dbReference type="PROSITE" id="PS51175"/>
    </source>
</evidence>
<dbReference type="EMBL" id="KE145370">
    <property type="protein sequence ID" value="EPE26738.1"/>
    <property type="molecule type" value="Genomic_DNA"/>
</dbReference>
<dbReference type="OrthoDB" id="9970295at2759"/>
<dbReference type="InterPro" id="IPR006710">
    <property type="entry name" value="Glyco_hydro_43"/>
</dbReference>
<feature type="signal peptide" evidence="5">
    <location>
        <begin position="1"/>
        <end position="22"/>
    </location>
</feature>
<dbReference type="eggNOG" id="ENOG502QW2A">
    <property type="taxonomic scope" value="Eukaryota"/>
</dbReference>
<evidence type="ECO:0000256" key="3">
    <source>
        <dbReference type="ARBA" id="ARBA00023295"/>
    </source>
</evidence>
<evidence type="ECO:0000313" key="8">
    <source>
        <dbReference type="Proteomes" id="UP000016922"/>
    </source>
</evidence>
<sequence length="473" mass="50755">MHFPRVLSALLATAILPLSVLGSIQIVPGASWTTVNAPYQHIQAHGGGVLLVNGLYYLIGENKLAGSAFQSINCYSSPDLVNWSYVTKLLSVGQGHADLASGRVVERPHVVYNEATKKYVMWLHIDSSNYGEAKTGVATSDTICGGQYTYLGSTQPLGFQSRDMNLFKDTDGSAYLLTEDRVNGLRIDSLTSDYLKPVKTVFLFPEKYTYEAAAILKRGNTYFIFASDQSGWDPNDNIYSTATNLAGPWATWKLVAPAGTKTYKSQTASVIDINGTAVYMGDRWVSSNLMRSTYVWLPLTISGTTASLVPTPVLSFWSSTNPPQNNQVNWVLNQGSWSPGTTETTYEAEASANVLAAGSKSVDCSGCSGKKSIGYIGGSPNGKLTISSVSSTATTQTTIRINYTNADSAQRYATLSVNGAKYIVAFIPTGDDNTPGTASVTVRLNQGTANTFVFEAYNGGWGPNIDRVAVPVS</sequence>
<dbReference type="Pfam" id="PF04616">
    <property type="entry name" value="Glyco_hydro_43"/>
    <property type="match status" value="1"/>
</dbReference>
<evidence type="ECO:0000256" key="5">
    <source>
        <dbReference type="SAM" id="SignalP"/>
    </source>
</evidence>
<dbReference type="CDD" id="cd18821">
    <property type="entry name" value="GH43_Pc3Gal43A-like"/>
    <property type="match status" value="1"/>
</dbReference>
<dbReference type="SUPFAM" id="SSF75005">
    <property type="entry name" value="Arabinanase/levansucrase/invertase"/>
    <property type="match status" value="1"/>
</dbReference>
<reference evidence="7 8" key="1">
    <citation type="journal article" date="2013" name="BMC Genomics">
        <title>Genomics-driven discovery of the pneumocandin biosynthetic gene cluster in the fungus Glarea lozoyensis.</title>
        <authorList>
            <person name="Chen L."/>
            <person name="Yue Q."/>
            <person name="Zhang X."/>
            <person name="Xiang M."/>
            <person name="Wang C."/>
            <person name="Li S."/>
            <person name="Che Y."/>
            <person name="Ortiz-Lopez F.J."/>
            <person name="Bills G.F."/>
            <person name="Liu X."/>
            <person name="An Z."/>
        </authorList>
    </citation>
    <scope>NUCLEOTIDE SEQUENCE [LARGE SCALE GENOMIC DNA]</scope>
    <source>
        <strain evidence="8">ATCC 20868 / MF5171</strain>
    </source>
</reference>
<dbReference type="GO" id="GO:0005975">
    <property type="term" value="P:carbohydrate metabolic process"/>
    <property type="evidence" value="ECO:0007669"/>
    <property type="project" value="InterPro"/>
</dbReference>
<organism evidence="7 8">
    <name type="scientific">Glarea lozoyensis (strain ATCC 20868 / MF5171)</name>
    <dbReference type="NCBI Taxonomy" id="1116229"/>
    <lineage>
        <taxon>Eukaryota</taxon>
        <taxon>Fungi</taxon>
        <taxon>Dikarya</taxon>
        <taxon>Ascomycota</taxon>
        <taxon>Pezizomycotina</taxon>
        <taxon>Leotiomycetes</taxon>
        <taxon>Helotiales</taxon>
        <taxon>Helotiaceae</taxon>
        <taxon>Glarea</taxon>
    </lineage>
</organism>
<dbReference type="GO" id="GO:0030246">
    <property type="term" value="F:carbohydrate binding"/>
    <property type="evidence" value="ECO:0007669"/>
    <property type="project" value="InterPro"/>
</dbReference>
<dbReference type="PANTHER" id="PTHR22925">
    <property type="entry name" value="GLYCOSYL HYDROLASE 43 FAMILY MEMBER"/>
    <property type="match status" value="1"/>
</dbReference>
<dbReference type="InterPro" id="IPR055240">
    <property type="entry name" value="CBM13-like"/>
</dbReference>
<dbReference type="KEGG" id="glz:GLAREA_02652"/>
<comment type="similarity">
    <text evidence="1 4">Belongs to the glycosyl hydrolase 43 family.</text>
</comment>